<gene>
    <name evidence="4" type="ORF">BLL52_1920</name>
</gene>
<reference evidence="4 5" key="1">
    <citation type="submission" date="2017-01" db="EMBL/GenBank/DDBJ databases">
        <title>Genome sequence of Rhodoferax antarcticus ANT.BR, a psychrophilic purple nonsulfur bacterium from an Antarctic microbial mat.</title>
        <authorList>
            <person name="Baker J."/>
            <person name="Riester C."/>
            <person name="Skinner B."/>
            <person name="Newell A."/>
            <person name="Swingley W."/>
            <person name="Madigan M."/>
            <person name="Jung D."/>
            <person name="Asao M."/>
            <person name="Chen M."/>
            <person name="Loughlin P."/>
            <person name="Pan H."/>
            <person name="Lin S."/>
            <person name="Li N."/>
            <person name="Shaw J."/>
            <person name="Prado M."/>
            <person name="Sherman C."/>
            <person name="Li X."/>
            <person name="Tang J."/>
            <person name="Blankenship R."/>
            <person name="Zhao T."/>
            <person name="Touchman J."/>
            <person name="Sattley M."/>
        </authorList>
    </citation>
    <scope>NUCLEOTIDE SEQUENCE [LARGE SCALE GENOMIC DNA]</scope>
    <source>
        <strain evidence="4 5">ANT.BR</strain>
    </source>
</reference>
<sequence length="252" mass="28036">MMTNDTLRKLNELKLFGMAHGFDEQIASASATHLSFEERMGLMVDQEVTFRDNRRLQRLLAMAKLRESACVEDIDYHATRNLDRSDMASLALCNWIRHGVNLIITGPTGGGKTWLACALGHQACRHGLSVGFQRLPLLLEDLGVSHGDGSFRKRLAQLAKLDLLILDDLGINTLTAQGRSDLLEVIEQRRGRKATLITSQLPVDKWHDYLNGGNPTVADAIMDRLVSGSHRIELKGDSMRKPRVVAKDKSKA</sequence>
<dbReference type="InterPro" id="IPR027417">
    <property type="entry name" value="P-loop_NTPase"/>
</dbReference>
<keyword evidence="1" id="KW-0547">Nucleotide-binding</keyword>
<dbReference type="CDD" id="cd00009">
    <property type="entry name" value="AAA"/>
    <property type="match status" value="1"/>
</dbReference>
<dbReference type="PIRSF" id="PIRSF003073">
    <property type="entry name" value="DNAC_TnpB_IstB"/>
    <property type="match status" value="1"/>
</dbReference>
<evidence type="ECO:0000256" key="2">
    <source>
        <dbReference type="ARBA" id="ARBA00022840"/>
    </source>
</evidence>
<evidence type="ECO:0000313" key="4">
    <source>
        <dbReference type="EMBL" id="OLP06809.1"/>
    </source>
</evidence>
<dbReference type="PANTHER" id="PTHR30050:SF4">
    <property type="entry name" value="ATP-BINDING PROTEIN RV3427C IN INSERTION SEQUENCE-RELATED"/>
    <property type="match status" value="1"/>
</dbReference>
<comment type="caution">
    <text evidence="4">The sequence shown here is derived from an EMBL/GenBank/DDBJ whole genome shotgun (WGS) entry which is preliminary data.</text>
</comment>
<evidence type="ECO:0000313" key="5">
    <source>
        <dbReference type="Proteomes" id="UP000185911"/>
    </source>
</evidence>
<evidence type="ECO:0000259" key="3">
    <source>
        <dbReference type="Pfam" id="PF01695"/>
    </source>
</evidence>
<dbReference type="InterPro" id="IPR028350">
    <property type="entry name" value="DNAC/IstB-like"/>
</dbReference>
<dbReference type="AlphaFoldDB" id="A0A1Q8YFX1"/>
<dbReference type="GO" id="GO:0005524">
    <property type="term" value="F:ATP binding"/>
    <property type="evidence" value="ECO:0007669"/>
    <property type="project" value="UniProtKB-KW"/>
</dbReference>
<dbReference type="InterPro" id="IPR002611">
    <property type="entry name" value="IstB_ATP-bd"/>
</dbReference>
<organism evidence="4 5">
    <name type="scientific">Rhodoferax antarcticus ANT.BR</name>
    <dbReference type="NCBI Taxonomy" id="1111071"/>
    <lineage>
        <taxon>Bacteria</taxon>
        <taxon>Pseudomonadati</taxon>
        <taxon>Pseudomonadota</taxon>
        <taxon>Betaproteobacteria</taxon>
        <taxon>Burkholderiales</taxon>
        <taxon>Comamonadaceae</taxon>
        <taxon>Rhodoferax</taxon>
    </lineage>
</organism>
<proteinExistence type="predicted"/>
<dbReference type="InterPro" id="IPR047661">
    <property type="entry name" value="IstB"/>
</dbReference>
<dbReference type="Pfam" id="PF01695">
    <property type="entry name" value="IstB_IS21"/>
    <property type="match status" value="1"/>
</dbReference>
<name>A0A1Q8YFX1_9BURK</name>
<keyword evidence="2" id="KW-0067">ATP-binding</keyword>
<dbReference type="RefSeq" id="WP_075586301.1">
    <property type="nucleotide sequence ID" value="NZ_MSYM01000012.1"/>
</dbReference>
<dbReference type="PANTHER" id="PTHR30050">
    <property type="entry name" value="CHROMOSOMAL REPLICATION INITIATOR PROTEIN DNAA"/>
    <property type="match status" value="1"/>
</dbReference>
<dbReference type="Proteomes" id="UP000185911">
    <property type="component" value="Unassembled WGS sequence"/>
</dbReference>
<dbReference type="STRING" id="81479.RA876_03995"/>
<accession>A0A1Q8YFX1</accession>
<dbReference type="SUPFAM" id="SSF52540">
    <property type="entry name" value="P-loop containing nucleoside triphosphate hydrolases"/>
    <property type="match status" value="1"/>
</dbReference>
<keyword evidence="5" id="KW-1185">Reference proteome</keyword>
<protein>
    <submittedName>
        <fullName evidence="4">IstB-like ATP binding family protein</fullName>
    </submittedName>
</protein>
<dbReference type="EMBL" id="MSYM01000012">
    <property type="protein sequence ID" value="OLP06809.1"/>
    <property type="molecule type" value="Genomic_DNA"/>
</dbReference>
<evidence type="ECO:0000256" key="1">
    <source>
        <dbReference type="ARBA" id="ARBA00022741"/>
    </source>
</evidence>
<dbReference type="Gene3D" id="3.40.50.300">
    <property type="entry name" value="P-loop containing nucleotide triphosphate hydrolases"/>
    <property type="match status" value="1"/>
</dbReference>
<feature type="domain" description="IstB-like ATP-binding" evidence="3">
    <location>
        <begin position="9"/>
        <end position="241"/>
    </location>
</feature>
<dbReference type="NCBIfam" id="NF038214">
    <property type="entry name" value="IS21_help_AAA"/>
    <property type="match status" value="1"/>
</dbReference>
<dbReference type="GO" id="GO:0006260">
    <property type="term" value="P:DNA replication"/>
    <property type="evidence" value="ECO:0007669"/>
    <property type="project" value="TreeGrafter"/>
</dbReference>